<dbReference type="GO" id="GO:0016887">
    <property type="term" value="F:ATP hydrolysis activity"/>
    <property type="evidence" value="ECO:0007669"/>
    <property type="project" value="InterPro"/>
</dbReference>
<dbReference type="InterPro" id="IPR003593">
    <property type="entry name" value="AAA+_ATPase"/>
</dbReference>
<dbReference type="Pfam" id="PF16450">
    <property type="entry name" value="Prot_ATP_ID_OB_C"/>
    <property type="match status" value="1"/>
</dbReference>
<dbReference type="GO" id="GO:0008540">
    <property type="term" value="C:proteasome regulatory particle, base subcomplex"/>
    <property type="evidence" value="ECO:0007669"/>
    <property type="project" value="UniProtKB-ARBA"/>
</dbReference>
<dbReference type="STRING" id="1341132.A0A3F3Q7C1"/>
<evidence type="ECO:0000256" key="10">
    <source>
        <dbReference type="ARBA" id="ARBA00023242"/>
    </source>
</evidence>
<evidence type="ECO:0000259" key="14">
    <source>
        <dbReference type="SMART" id="SM00382"/>
    </source>
</evidence>
<keyword evidence="4" id="KW-0963">Cytoplasm</keyword>
<dbReference type="FunFam" id="2.130.10.10:FF:000868">
    <property type="entry name" value="WD repeat protein"/>
    <property type="match status" value="1"/>
</dbReference>
<evidence type="ECO:0000256" key="9">
    <source>
        <dbReference type="ARBA" id="ARBA00022942"/>
    </source>
</evidence>
<dbReference type="Gene3D" id="2.40.50.140">
    <property type="entry name" value="Nucleic acid-binding proteins"/>
    <property type="match status" value="1"/>
</dbReference>
<dbReference type="InterPro" id="IPR027417">
    <property type="entry name" value="P-loop_NTPase"/>
</dbReference>
<dbReference type="FunFam" id="1.10.8.60:FF:000007">
    <property type="entry name" value="26S proteasome regulatory subunit 4"/>
    <property type="match status" value="1"/>
</dbReference>
<evidence type="ECO:0000256" key="6">
    <source>
        <dbReference type="ARBA" id="ARBA00022737"/>
    </source>
</evidence>
<keyword evidence="9" id="KW-0647">Proteasome</keyword>
<evidence type="ECO:0000256" key="4">
    <source>
        <dbReference type="ARBA" id="ARBA00022490"/>
    </source>
</evidence>
<dbReference type="Gene3D" id="1.10.8.60">
    <property type="match status" value="1"/>
</dbReference>
<dbReference type="InterPro" id="IPR036322">
    <property type="entry name" value="WD40_repeat_dom_sf"/>
</dbReference>
<sequence length="1114" mass="122026">MCWTGAKARADGDQQLPSCATHQLHAPSSFPHPHLFTPSTHIANPSLHSPNTCIALGNQQSNIGGGPGGDGRDEKDKKKDKPRYEPPPPPTTRLGRKKRKAAGPSTASKLPDIFPTSRCKLRYLRMQRVHDHLLLEEEYVENMERLRKTKAQAALDSANRNDLDIMDRNADERSRVDDMRGSPMGVGNLEELIDDDHAIVSSATGPEYYVSIMSFVDKDLLEPGASILLHHKSVSVVGVLTEESDPLVSVMKLDKAPTESYADIGGLETQIQEVRESVELPLLHPELYEEMGIKPPKGVILYGAPGTGKTLLAKAVANQTSATFLRIVGSELIQKYLGDGPRLVRQIFQVAAEHAPSIVFIDEIDAIGTKRYDSTSGGEREIQRTMLELLNQLDGFDDRGDVKVIMATNKIETLDPALIRPGRIDRKILFENPDQNTKKKIFTLHTSKMSLGDDVDLDEFINQKDDLSGADIRAICTEAGLMALRERRMRVQMDDFRAARERIMKTKQDGGPVEGLYLTSSIASEVISEAFKKFFPTSFGKQEKKADVSSQIDRTKRAEVSVNPDGDGKKAGSIGETTTEAIPAAQEDNQKNESESDDGSDDSDDDSDDEDEFPVSHELTLKTHDRAVTTLTVDPAGSRLITGSTDCTIKLHDFASMTPSTIRAFKSVDPSAKKQSAAQEAHAVHYAAFNPLSPSYVMVVSATPQPRILSRDGDTITEFVKGDMYLRDLHNTKGHISEVTGGVWCPTDENLCATAGTDSTVRIWDANIGRSQKEVIVHKSKMAGSAGRSKMTAVAWGSPKQGGPNVLVAAALDGSLLMWSGNGPYTRPSAEIRDAHTKDTWTSGIDISSDGRLVITKGGDDTIKLWDTRKFKQPITTVAHPSSTRYPSSNIIFSPTSANVLTGSETGHLHILNPATLKPELVTPVTPGSPLISVLWHEKMNQIITGSANAETHVLYNPNMSTKGAALIMSKAPKRRHIDDDPSLTMDLTQGISGDSVVVGSNGVPHYSSSTWSARHPTIGLTASGRPRDPRRPHLPAQTPFAKSQPDEKHIRENIPLSSMRDEDPREALLKYADKAEKDPVFTRAYKETQPTPIYRDISDDENEQGPDKKRAKR</sequence>
<feature type="compositionally biased region" description="Acidic residues" evidence="13">
    <location>
        <begin position="595"/>
        <end position="613"/>
    </location>
</feature>
<dbReference type="GO" id="GO:0035861">
    <property type="term" value="C:site of double-strand break"/>
    <property type="evidence" value="ECO:0007669"/>
    <property type="project" value="TreeGrafter"/>
</dbReference>
<dbReference type="FunFam" id="2.40.50.140:FF:000030">
    <property type="entry name" value="26S protease regulatory subunit 4"/>
    <property type="match status" value="1"/>
</dbReference>
<evidence type="ECO:0000256" key="5">
    <source>
        <dbReference type="ARBA" id="ARBA00022574"/>
    </source>
</evidence>
<dbReference type="InterPro" id="IPR001680">
    <property type="entry name" value="WD40_rpt"/>
</dbReference>
<dbReference type="PROSITE" id="PS50294">
    <property type="entry name" value="WD_REPEATS_REGION"/>
    <property type="match status" value="2"/>
</dbReference>
<feature type="region of interest" description="Disordered" evidence="13">
    <location>
        <begin position="30"/>
        <end position="112"/>
    </location>
</feature>
<keyword evidence="15" id="KW-0645">Protease</keyword>
<dbReference type="Gene3D" id="3.40.50.300">
    <property type="entry name" value="P-loop containing nucleotide triphosphate hydrolases"/>
    <property type="match status" value="1"/>
</dbReference>
<dbReference type="InterPro" id="IPR003959">
    <property type="entry name" value="ATPase_AAA_core"/>
</dbReference>
<dbReference type="GO" id="GO:0006508">
    <property type="term" value="P:proteolysis"/>
    <property type="evidence" value="ECO:0007669"/>
    <property type="project" value="UniProtKB-KW"/>
</dbReference>
<dbReference type="PROSITE" id="PS50082">
    <property type="entry name" value="WD_REPEATS_2"/>
    <property type="match status" value="3"/>
</dbReference>
<feature type="repeat" description="WD" evidence="12">
    <location>
        <begin position="845"/>
        <end position="876"/>
    </location>
</feature>
<dbReference type="GO" id="GO:0008233">
    <property type="term" value="F:peptidase activity"/>
    <property type="evidence" value="ECO:0007669"/>
    <property type="project" value="UniProtKB-KW"/>
</dbReference>
<reference evidence="15 16" key="1">
    <citation type="submission" date="2018-07" db="EMBL/GenBank/DDBJ databases">
        <title>The genomes of Aspergillus section Nigri reveals drivers in fungal speciation.</title>
        <authorList>
            <consortium name="DOE Joint Genome Institute"/>
            <person name="Vesth T.C."/>
            <person name="Nybo J."/>
            <person name="Theobald S."/>
            <person name="Brandl J."/>
            <person name="Frisvad J.C."/>
            <person name="Nielsen K.F."/>
            <person name="Lyhne E.K."/>
            <person name="Kogle M.E."/>
            <person name="Kuo A."/>
            <person name="Riley R."/>
            <person name="Clum A."/>
            <person name="Nolan M."/>
            <person name="Lipzen A."/>
            <person name="Salamov A."/>
            <person name="Henrissat B."/>
            <person name="Wiebenga A."/>
            <person name="De vries R.P."/>
            <person name="Grigoriev I.V."/>
            <person name="Mortensen U.H."/>
            <person name="Andersen M.R."/>
            <person name="Baker S.E."/>
        </authorList>
    </citation>
    <scope>NUCLEOTIDE SEQUENCE [LARGE SCALE GENOMIC DNA]</scope>
    <source>
        <strain evidence="15 16">CBS 139.54b</strain>
    </source>
</reference>
<evidence type="ECO:0000313" key="15">
    <source>
        <dbReference type="EMBL" id="RDH35124.1"/>
    </source>
</evidence>
<evidence type="ECO:0000256" key="13">
    <source>
        <dbReference type="SAM" id="MobiDB-lite"/>
    </source>
</evidence>
<feature type="compositionally biased region" description="Basic and acidic residues" evidence="13">
    <location>
        <begin position="544"/>
        <end position="559"/>
    </location>
</feature>
<dbReference type="SMART" id="SM00382">
    <property type="entry name" value="AAA"/>
    <property type="match status" value="1"/>
</dbReference>
<dbReference type="GO" id="GO:0005524">
    <property type="term" value="F:ATP binding"/>
    <property type="evidence" value="ECO:0007669"/>
    <property type="project" value="UniProtKB-KW"/>
</dbReference>
<dbReference type="Pfam" id="PF00004">
    <property type="entry name" value="AAA"/>
    <property type="match status" value="1"/>
</dbReference>
<dbReference type="Gene3D" id="2.130.10.10">
    <property type="entry name" value="YVTN repeat-like/Quinoprotein amine dehydrogenase"/>
    <property type="match status" value="2"/>
</dbReference>
<evidence type="ECO:0000313" key="16">
    <source>
        <dbReference type="Proteomes" id="UP000253729"/>
    </source>
</evidence>
<evidence type="ECO:0000256" key="3">
    <source>
        <dbReference type="ARBA" id="ARBA00006914"/>
    </source>
</evidence>
<feature type="domain" description="AAA+ ATPase" evidence="14">
    <location>
        <begin position="295"/>
        <end position="434"/>
    </location>
</feature>
<dbReference type="PROSITE" id="PS00674">
    <property type="entry name" value="AAA"/>
    <property type="match status" value="1"/>
</dbReference>
<dbReference type="Pfam" id="PF17862">
    <property type="entry name" value="AAA_lid_3"/>
    <property type="match status" value="1"/>
</dbReference>
<dbReference type="InterPro" id="IPR003960">
    <property type="entry name" value="ATPase_AAA_CS"/>
</dbReference>
<dbReference type="CDD" id="cd19502">
    <property type="entry name" value="RecA-like_PAN_like"/>
    <property type="match status" value="1"/>
</dbReference>
<dbReference type="SMART" id="SM00320">
    <property type="entry name" value="WD40"/>
    <property type="match status" value="5"/>
</dbReference>
<evidence type="ECO:0000256" key="12">
    <source>
        <dbReference type="PROSITE-ProRule" id="PRU00221"/>
    </source>
</evidence>
<feature type="repeat" description="WD" evidence="12">
    <location>
        <begin position="732"/>
        <end position="774"/>
    </location>
</feature>
<proteinExistence type="inferred from homology"/>
<dbReference type="GeneID" id="38137313"/>
<dbReference type="SUPFAM" id="SSF50978">
    <property type="entry name" value="WD40 repeat-like"/>
    <property type="match status" value="1"/>
</dbReference>
<dbReference type="PANTHER" id="PTHR16017">
    <property type="entry name" value="GASTRULATION DEFECTIVE PROTEIN 1-RELATED"/>
    <property type="match status" value="1"/>
</dbReference>
<organism evidence="15 16">
    <name type="scientific">Aspergillus welwitschiae</name>
    <dbReference type="NCBI Taxonomy" id="1341132"/>
    <lineage>
        <taxon>Eukaryota</taxon>
        <taxon>Fungi</taxon>
        <taxon>Dikarya</taxon>
        <taxon>Ascomycota</taxon>
        <taxon>Pezizomycotina</taxon>
        <taxon>Eurotiomycetes</taxon>
        <taxon>Eurotiomycetidae</taxon>
        <taxon>Eurotiales</taxon>
        <taxon>Aspergillaceae</taxon>
        <taxon>Aspergillus</taxon>
        <taxon>Aspergillus subgen. Circumdati</taxon>
    </lineage>
</organism>
<evidence type="ECO:0000256" key="8">
    <source>
        <dbReference type="ARBA" id="ARBA00022840"/>
    </source>
</evidence>
<dbReference type="GO" id="GO:0005634">
    <property type="term" value="C:nucleus"/>
    <property type="evidence" value="ECO:0007669"/>
    <property type="project" value="UniProtKB-SubCell"/>
</dbReference>
<dbReference type="SUPFAM" id="SSF52540">
    <property type="entry name" value="P-loop containing nucleoside triphosphate hydrolases"/>
    <property type="match status" value="1"/>
</dbReference>
<keyword evidence="8" id="KW-0067">ATP-binding</keyword>
<dbReference type="Proteomes" id="UP000253729">
    <property type="component" value="Unassembled WGS sequence"/>
</dbReference>
<keyword evidence="16" id="KW-1185">Reference proteome</keyword>
<evidence type="ECO:0000256" key="7">
    <source>
        <dbReference type="ARBA" id="ARBA00022741"/>
    </source>
</evidence>
<dbReference type="Pfam" id="PF00400">
    <property type="entry name" value="WD40"/>
    <property type="match status" value="3"/>
</dbReference>
<dbReference type="FunFam" id="3.40.50.300:FF:000039">
    <property type="entry name" value="26S proteasome regulatory subunit 4"/>
    <property type="match status" value="1"/>
</dbReference>
<evidence type="ECO:0000256" key="2">
    <source>
        <dbReference type="ARBA" id="ARBA00004496"/>
    </source>
</evidence>
<dbReference type="InterPro" id="IPR041569">
    <property type="entry name" value="AAA_lid_3"/>
</dbReference>
<feature type="region of interest" description="Disordered" evidence="13">
    <location>
        <begin position="1022"/>
        <end position="1114"/>
    </location>
</feature>
<feature type="compositionally biased region" description="Polar residues" evidence="13">
    <location>
        <begin position="37"/>
        <end position="62"/>
    </location>
</feature>
<dbReference type="InterPro" id="IPR015943">
    <property type="entry name" value="WD40/YVTN_repeat-like_dom_sf"/>
</dbReference>
<feature type="compositionally biased region" description="Basic and acidic residues" evidence="13">
    <location>
        <begin position="70"/>
        <end position="84"/>
    </location>
</feature>
<accession>A0A3F3Q7C1</accession>
<feature type="compositionally biased region" description="Basic and acidic residues" evidence="13">
    <location>
        <begin position="1060"/>
        <end position="1087"/>
    </location>
</feature>
<dbReference type="RefSeq" id="XP_026628146.1">
    <property type="nucleotide sequence ID" value="XM_026768957.1"/>
</dbReference>
<evidence type="ECO:0000256" key="1">
    <source>
        <dbReference type="ARBA" id="ARBA00004123"/>
    </source>
</evidence>
<keyword evidence="6" id="KW-0677">Repeat</keyword>
<keyword evidence="7" id="KW-0547">Nucleotide-binding</keyword>
<feature type="region of interest" description="Disordered" evidence="13">
    <location>
        <begin position="544"/>
        <end position="621"/>
    </location>
</feature>
<keyword evidence="10" id="KW-0539">Nucleus</keyword>
<gene>
    <name evidence="15" type="ORF">BDQ94DRAFT_158479</name>
</gene>
<comment type="subcellular location">
    <subcellularLocation>
        <location evidence="2">Cytoplasm</location>
    </subcellularLocation>
    <subcellularLocation>
        <location evidence="1">Nucleus</location>
    </subcellularLocation>
</comment>
<dbReference type="InterPro" id="IPR032501">
    <property type="entry name" value="Prot_ATP_ID_OB_2nd"/>
</dbReference>
<dbReference type="FunFam" id="2.130.10.10:FF:001035">
    <property type="entry name" value="Putative WD repeat protein"/>
    <property type="match status" value="1"/>
</dbReference>
<name>A0A3F3Q7C1_9EURO</name>
<dbReference type="EMBL" id="KZ852041">
    <property type="protein sequence ID" value="RDH35124.1"/>
    <property type="molecule type" value="Genomic_DNA"/>
</dbReference>
<dbReference type="InterPro" id="IPR051858">
    <property type="entry name" value="WD_repeat_GAD-1"/>
</dbReference>
<dbReference type="InterPro" id="IPR012340">
    <property type="entry name" value="NA-bd_OB-fold"/>
</dbReference>
<feature type="repeat" description="WD" evidence="12">
    <location>
        <begin position="621"/>
        <end position="662"/>
    </location>
</feature>
<keyword evidence="15" id="KW-0378">Hydrolase</keyword>
<protein>
    <recommendedName>
        <fullName evidence="11">26S proteasome regulatory subunit 4 homolog</fullName>
    </recommendedName>
</protein>
<dbReference type="GO" id="GO:0005737">
    <property type="term" value="C:cytoplasm"/>
    <property type="evidence" value="ECO:0007669"/>
    <property type="project" value="UniProtKB-SubCell"/>
</dbReference>
<dbReference type="AlphaFoldDB" id="A0A3F3Q7C1"/>
<dbReference type="PANTHER" id="PTHR16017:SF0">
    <property type="entry name" value="WD REPEAT-CONTAINING PROTEIN 70"/>
    <property type="match status" value="1"/>
</dbReference>
<keyword evidence="5 12" id="KW-0853">WD repeat</keyword>
<evidence type="ECO:0000256" key="11">
    <source>
        <dbReference type="ARBA" id="ARBA00068880"/>
    </source>
</evidence>
<comment type="similarity">
    <text evidence="3">Belongs to the AAA ATPase family.</text>
</comment>